<dbReference type="Gene3D" id="2.110.10.10">
    <property type="entry name" value="Hemopexin-like domain"/>
    <property type="match status" value="2"/>
</dbReference>
<keyword evidence="1" id="KW-0540">Nuclease</keyword>
<gene>
    <name evidence="8" type="ORF">BDV38DRAFT_277887</name>
</gene>
<evidence type="ECO:0000313" key="9">
    <source>
        <dbReference type="Proteomes" id="UP000325672"/>
    </source>
</evidence>
<sequence length="461" mass="51906">MRPFFWLAAFGAVVSALPGQLIADQARSNIVKRADEHVQFVDATGDGETQITRPPSKDDEYSILDGNGGVDACPVGLIGKRQTTPRPAQTPENIERTLKELQRRWLRQELVGRARYPHVFNNYERLPFPGFEDTQLYEFPLLPSTEPIYSGGSPGAVRILGAISSNGQVELAGFIRHPPGNRGGFELCPESAAVASTTTISPDVDDSVCEGVPHTHDESRRAIQLDFGLARRDASDALRRLCQSKQRIGAGVQTGTNGEVWFFRGDEYIRYSTNDESIHFRKKIVDGWPGLRNTPFSEDIDAAVKTGTSDEYWLFKGDEYVRYSTNGERIHFRKKIVEGWPGLKGTPFIQGIDAVIRSETSGELWFFKGDEYVRYSTDDEMIHFRKKIVDGWPGLKDTPFVRDIDAAVKTGTSEEYWFFKGNEYVRYSTEDERIHVQKTIASGWPGLKNTPFSRRHKRTGA</sequence>
<evidence type="ECO:0000256" key="1">
    <source>
        <dbReference type="ARBA" id="ARBA00022722"/>
    </source>
</evidence>
<dbReference type="GeneID" id="43642799"/>
<evidence type="ECO:0000256" key="6">
    <source>
        <dbReference type="PROSITE-ProRule" id="PRU01011"/>
    </source>
</evidence>
<feature type="repeat" description="Hemopexin" evidence="6">
    <location>
        <begin position="349"/>
        <end position="395"/>
    </location>
</feature>
<evidence type="ECO:0000256" key="2">
    <source>
        <dbReference type="ARBA" id="ARBA00022759"/>
    </source>
</evidence>
<feature type="repeat" description="Hemopexin" evidence="6">
    <location>
        <begin position="297"/>
        <end position="343"/>
    </location>
</feature>
<keyword evidence="3" id="KW-0378">Hydrolase</keyword>
<protein>
    <submittedName>
        <fullName evidence="8">Hemopexin-like domain-containing protein</fullName>
    </submittedName>
</protein>
<dbReference type="InterPro" id="IPR016191">
    <property type="entry name" value="Ribonuclease/ribotoxin"/>
</dbReference>
<keyword evidence="4" id="KW-1015">Disulfide bond</keyword>
<evidence type="ECO:0000256" key="3">
    <source>
        <dbReference type="ARBA" id="ARBA00022801"/>
    </source>
</evidence>
<dbReference type="Proteomes" id="UP000325672">
    <property type="component" value="Unassembled WGS sequence"/>
</dbReference>
<dbReference type="GO" id="GO:0016787">
    <property type="term" value="F:hydrolase activity"/>
    <property type="evidence" value="ECO:0007669"/>
    <property type="project" value="UniProtKB-KW"/>
</dbReference>
<dbReference type="AlphaFoldDB" id="A0A5N6TA83"/>
<feature type="signal peptide" evidence="7">
    <location>
        <begin position="1"/>
        <end position="16"/>
    </location>
</feature>
<dbReference type="Gene3D" id="3.10.450.30">
    <property type="entry name" value="Microbial ribonucleases"/>
    <property type="match status" value="1"/>
</dbReference>
<dbReference type="EMBL" id="ML743553">
    <property type="protein sequence ID" value="KAE8143081.1"/>
    <property type="molecule type" value="Genomic_DNA"/>
</dbReference>
<feature type="repeat" description="Hemopexin" evidence="6">
    <location>
        <begin position="401"/>
        <end position="447"/>
    </location>
</feature>
<dbReference type="PROSITE" id="PS51642">
    <property type="entry name" value="HEMOPEXIN_2"/>
    <property type="match status" value="4"/>
</dbReference>
<dbReference type="InterPro" id="IPR018487">
    <property type="entry name" value="Hemopexin-like_repeat"/>
</dbReference>
<dbReference type="SUPFAM" id="SSF53933">
    <property type="entry name" value="Microbial ribonucleases"/>
    <property type="match status" value="1"/>
</dbReference>
<dbReference type="GO" id="GO:0046589">
    <property type="term" value="F:ribonuclease T1 activity"/>
    <property type="evidence" value="ECO:0007669"/>
    <property type="project" value="UniProtKB-EC"/>
</dbReference>
<proteinExistence type="predicted"/>
<dbReference type="PANTHER" id="PTHR42104:SF2">
    <property type="entry name" value="GUANYL-SPECIFIC RIBONUCLEASE, PUTATIVE (AFU_ORTHOLOGUE AFUA_4G01200)-RELATED"/>
    <property type="match status" value="1"/>
</dbReference>
<dbReference type="RefSeq" id="XP_031919144.1">
    <property type="nucleotide sequence ID" value="XM_032058589.1"/>
</dbReference>
<evidence type="ECO:0000256" key="4">
    <source>
        <dbReference type="ARBA" id="ARBA00023157"/>
    </source>
</evidence>
<dbReference type="Pfam" id="PF00045">
    <property type="entry name" value="Hemopexin"/>
    <property type="match status" value="2"/>
</dbReference>
<dbReference type="GO" id="GO:0003723">
    <property type="term" value="F:RNA binding"/>
    <property type="evidence" value="ECO:0007669"/>
    <property type="project" value="InterPro"/>
</dbReference>
<keyword evidence="7" id="KW-0732">Signal</keyword>
<dbReference type="SMART" id="SM00120">
    <property type="entry name" value="HX"/>
    <property type="match status" value="4"/>
</dbReference>
<accession>A0A5N6TA83</accession>
<evidence type="ECO:0000313" key="8">
    <source>
        <dbReference type="EMBL" id="KAE8143081.1"/>
    </source>
</evidence>
<dbReference type="InterPro" id="IPR000026">
    <property type="entry name" value="N1-like"/>
</dbReference>
<feature type="chain" id="PRO_5024905690" evidence="7">
    <location>
        <begin position="17"/>
        <end position="461"/>
    </location>
</feature>
<dbReference type="SUPFAM" id="SSF50923">
    <property type="entry name" value="Hemopexin-like domain"/>
    <property type="match status" value="1"/>
</dbReference>
<reference evidence="8 9" key="1">
    <citation type="submission" date="2019-04" db="EMBL/GenBank/DDBJ databases">
        <title>Friends and foes A comparative genomics study of 23 Aspergillus species from section Flavi.</title>
        <authorList>
            <consortium name="DOE Joint Genome Institute"/>
            <person name="Kjaerbolling I."/>
            <person name="Vesth T."/>
            <person name="Frisvad J.C."/>
            <person name="Nybo J.L."/>
            <person name="Theobald S."/>
            <person name="Kildgaard S."/>
            <person name="Isbrandt T."/>
            <person name="Kuo A."/>
            <person name="Sato A."/>
            <person name="Lyhne E.K."/>
            <person name="Kogle M.E."/>
            <person name="Wiebenga A."/>
            <person name="Kun R.S."/>
            <person name="Lubbers R.J."/>
            <person name="Makela M.R."/>
            <person name="Barry K."/>
            <person name="Chovatia M."/>
            <person name="Clum A."/>
            <person name="Daum C."/>
            <person name="Haridas S."/>
            <person name="He G."/>
            <person name="LaButti K."/>
            <person name="Lipzen A."/>
            <person name="Mondo S."/>
            <person name="Riley R."/>
            <person name="Salamov A."/>
            <person name="Simmons B.A."/>
            <person name="Magnuson J.K."/>
            <person name="Henrissat B."/>
            <person name="Mortensen U.H."/>
            <person name="Larsen T.O."/>
            <person name="Devries R.P."/>
            <person name="Grigoriev I.V."/>
            <person name="Machida M."/>
            <person name="Baker S.E."/>
            <person name="Andersen M.R."/>
        </authorList>
    </citation>
    <scope>NUCLEOTIDE SEQUENCE [LARGE SCALE GENOMIC DNA]</scope>
    <source>
        <strain evidence="8 9">CBS 117625</strain>
    </source>
</reference>
<evidence type="ECO:0000256" key="5">
    <source>
        <dbReference type="ARBA" id="ARBA00023239"/>
    </source>
</evidence>
<keyword evidence="2" id="KW-0255">Endonuclease</keyword>
<organism evidence="8 9">
    <name type="scientific">Aspergillus pseudotamarii</name>
    <dbReference type="NCBI Taxonomy" id="132259"/>
    <lineage>
        <taxon>Eukaryota</taxon>
        <taxon>Fungi</taxon>
        <taxon>Dikarya</taxon>
        <taxon>Ascomycota</taxon>
        <taxon>Pezizomycotina</taxon>
        <taxon>Eurotiomycetes</taxon>
        <taxon>Eurotiomycetidae</taxon>
        <taxon>Eurotiales</taxon>
        <taxon>Aspergillaceae</taxon>
        <taxon>Aspergillus</taxon>
        <taxon>Aspergillus subgen. Circumdati</taxon>
    </lineage>
</organism>
<keyword evidence="5" id="KW-0456">Lyase</keyword>
<dbReference type="Pfam" id="PF00545">
    <property type="entry name" value="Ribonuclease"/>
    <property type="match status" value="1"/>
</dbReference>
<feature type="repeat" description="Hemopexin" evidence="6">
    <location>
        <begin position="245"/>
        <end position="291"/>
    </location>
</feature>
<keyword evidence="9" id="KW-1185">Reference proteome</keyword>
<dbReference type="InterPro" id="IPR036375">
    <property type="entry name" value="Hemopexin-like_dom_sf"/>
</dbReference>
<dbReference type="PANTHER" id="PTHR42104">
    <property type="entry name" value="EXTRACELLULAR GUANYL-SPECIFIC RIBONUCLEASE RNTA (AFU_ORTHOLOGUE AFUA_4G03230)"/>
    <property type="match status" value="1"/>
</dbReference>
<evidence type="ECO:0000256" key="7">
    <source>
        <dbReference type="SAM" id="SignalP"/>
    </source>
</evidence>
<dbReference type="OrthoDB" id="6845681at2759"/>
<name>A0A5N6TA83_ASPPS</name>